<name>A0A7J7SJ97_RHIFE</name>
<proteinExistence type="predicted"/>
<dbReference type="EMBL" id="JACAGC010000022">
    <property type="protein sequence ID" value="KAF6288491.1"/>
    <property type="molecule type" value="Genomic_DNA"/>
</dbReference>
<sequence>MGWRAGVACSAWQTQAFRGPSRGGQQWGRVGPRPGWPDLPACRAPSVVGGLAGTGPWEWGSWWAPQGSPAPPLGMYIVFISVHRRPALPATGRAVFMAEARGPGFCGCRHLPDTRRSPCSLASGHRPPSEILFKNFWKLSHFYLLK</sequence>
<evidence type="ECO:0000313" key="1">
    <source>
        <dbReference type="EMBL" id="KAF6288491.1"/>
    </source>
</evidence>
<dbReference type="AlphaFoldDB" id="A0A7J7SJ97"/>
<reference evidence="1 2" key="1">
    <citation type="journal article" date="2020" name="Nature">
        <title>Six reference-quality genomes reveal evolution of bat adaptations.</title>
        <authorList>
            <person name="Jebb D."/>
            <person name="Huang Z."/>
            <person name="Pippel M."/>
            <person name="Hughes G.M."/>
            <person name="Lavrichenko K."/>
            <person name="Devanna P."/>
            <person name="Winkler S."/>
            <person name="Jermiin L.S."/>
            <person name="Skirmuntt E.C."/>
            <person name="Katzourakis A."/>
            <person name="Burkitt-Gray L."/>
            <person name="Ray D.A."/>
            <person name="Sullivan K.A.M."/>
            <person name="Roscito J.G."/>
            <person name="Kirilenko B.M."/>
            <person name="Davalos L.M."/>
            <person name="Corthals A.P."/>
            <person name="Power M.L."/>
            <person name="Jones G."/>
            <person name="Ransome R.D."/>
            <person name="Dechmann D.K.N."/>
            <person name="Locatelli A.G."/>
            <person name="Puechmaille S.J."/>
            <person name="Fedrigo O."/>
            <person name="Jarvis E.D."/>
            <person name="Hiller M."/>
            <person name="Vernes S.C."/>
            <person name="Myers E.W."/>
            <person name="Teeling E.C."/>
        </authorList>
    </citation>
    <scope>NUCLEOTIDE SEQUENCE [LARGE SCALE GENOMIC DNA]</scope>
    <source>
        <strain evidence="1">MRhiFer1</strain>
        <tissue evidence="1">Lung</tissue>
    </source>
</reference>
<dbReference type="Proteomes" id="UP000585614">
    <property type="component" value="Unassembled WGS sequence"/>
</dbReference>
<comment type="caution">
    <text evidence="1">The sequence shown here is derived from an EMBL/GenBank/DDBJ whole genome shotgun (WGS) entry which is preliminary data.</text>
</comment>
<gene>
    <name evidence="1" type="ORF">mRhiFer1_009197</name>
</gene>
<organism evidence="1 2">
    <name type="scientific">Rhinolophus ferrumequinum</name>
    <name type="common">Greater horseshoe bat</name>
    <dbReference type="NCBI Taxonomy" id="59479"/>
    <lineage>
        <taxon>Eukaryota</taxon>
        <taxon>Metazoa</taxon>
        <taxon>Chordata</taxon>
        <taxon>Craniata</taxon>
        <taxon>Vertebrata</taxon>
        <taxon>Euteleostomi</taxon>
        <taxon>Mammalia</taxon>
        <taxon>Eutheria</taxon>
        <taxon>Laurasiatheria</taxon>
        <taxon>Chiroptera</taxon>
        <taxon>Yinpterochiroptera</taxon>
        <taxon>Rhinolophoidea</taxon>
        <taxon>Rhinolophidae</taxon>
        <taxon>Rhinolophinae</taxon>
        <taxon>Rhinolophus</taxon>
    </lineage>
</organism>
<protein>
    <submittedName>
        <fullName evidence="1">Uncharacterized protein</fullName>
    </submittedName>
</protein>
<accession>A0A7J7SJ97</accession>
<evidence type="ECO:0000313" key="2">
    <source>
        <dbReference type="Proteomes" id="UP000585614"/>
    </source>
</evidence>